<keyword evidence="2" id="KW-1185">Reference proteome</keyword>
<reference evidence="1" key="1">
    <citation type="submission" date="2021-12" db="EMBL/GenBank/DDBJ databases">
        <authorList>
            <person name="Cha I.-T."/>
            <person name="Lee K.-E."/>
            <person name="Park S.-J."/>
        </authorList>
    </citation>
    <scope>NUCLEOTIDE SEQUENCE</scope>
    <source>
        <strain evidence="1">YSM-43</strain>
    </source>
</reference>
<protein>
    <recommendedName>
        <fullName evidence="3">Outer membrane protein assembly factor BamA</fullName>
    </recommendedName>
</protein>
<evidence type="ECO:0000313" key="2">
    <source>
        <dbReference type="Proteomes" id="UP000830454"/>
    </source>
</evidence>
<name>A0ABY4HN75_9FLAO</name>
<evidence type="ECO:0000313" key="1">
    <source>
        <dbReference type="EMBL" id="UOX34105.1"/>
    </source>
</evidence>
<evidence type="ECO:0008006" key="3">
    <source>
        <dbReference type="Google" id="ProtNLM"/>
    </source>
</evidence>
<dbReference type="EMBL" id="CP090145">
    <property type="protein sequence ID" value="UOX34105.1"/>
    <property type="molecule type" value="Genomic_DNA"/>
</dbReference>
<accession>A0ABY4HN75</accession>
<proteinExistence type="predicted"/>
<sequence length="549" mass="64029">MKKLYILLFFINTHLSNGQNFNLKIEGSTKNETKTIDSINYLKKHKDISSIISTIKEFDSTLTKFGYFEYFLVKQTKINDSTFLFNYNIGEKTSFINIYIGENKTLLNLKKDTISIPIQETQSWIQHNLNTLEQKGFSLAKIQLTNQNIINNHLTSDLIIKLNSKRTFDELIILGYNNFPKNIKTNFNKKLKNKTFNQDLVSTIYKDLNQFNFVNQKKYPEILFTKDSTKIFTYLEKSKPNKFDGFVGFSNDKENNLTFNGYLDLSLHNILNSAEKFNLYWKNDGNNQTSFFLNTEIPYLFKTSFGIKANLKIFKQDSLFQNTQSKLDLGYYFTLNKKIHLGIQNTTSVDIQNINTNSLSNYKSKFYTLTFEYSKKNKENFFYPEKTFFSLNTGIGNRKTNIKKEKQFFIQLEASHIINLNQKNTIFIKNQSFYLDSSQFVINELYRFGGINSIRGFRENSLQANTFMSIISEYRYLLSPTIHIHSILDYGYIQDKTSKLENQLLGIGIGFEILTKNGLFHLIYSNGSTKNQAIKLSNSIIQISFKTNF</sequence>
<gene>
    <name evidence="1" type="ORF">LXD69_01010</name>
</gene>
<organism evidence="1 2">
    <name type="scientific">Flavobacterium sediminilitoris</name>
    <dbReference type="NCBI Taxonomy" id="2024526"/>
    <lineage>
        <taxon>Bacteria</taxon>
        <taxon>Pseudomonadati</taxon>
        <taxon>Bacteroidota</taxon>
        <taxon>Flavobacteriia</taxon>
        <taxon>Flavobacteriales</taxon>
        <taxon>Flavobacteriaceae</taxon>
        <taxon>Flavobacterium</taxon>
    </lineage>
</organism>
<dbReference type="Gene3D" id="2.40.160.50">
    <property type="entry name" value="membrane protein fhac: a member of the omp85/tpsb transporter family"/>
    <property type="match status" value="1"/>
</dbReference>
<dbReference type="RefSeq" id="WP_246916742.1">
    <property type="nucleotide sequence ID" value="NZ_CP090145.1"/>
</dbReference>
<dbReference type="Proteomes" id="UP000830454">
    <property type="component" value="Chromosome"/>
</dbReference>
<reference evidence="1" key="2">
    <citation type="submission" date="2022-04" db="EMBL/GenBank/DDBJ databases">
        <title>Complete Genome Sequence of Flavobacterium sediminilitoris YSM-43, Isolated from a Tidal Sediment.</title>
        <authorList>
            <person name="Lee P.A."/>
        </authorList>
    </citation>
    <scope>NUCLEOTIDE SEQUENCE</scope>
    <source>
        <strain evidence="1">YSM-43</strain>
    </source>
</reference>